<evidence type="ECO:0008006" key="3">
    <source>
        <dbReference type="Google" id="ProtNLM"/>
    </source>
</evidence>
<name>A0ABT5M8C9_9GAMM</name>
<sequence>MEVAKVVKNTRVTCSARSLEGWFLKESMEFGNNDLAREMGIHPSALSRDKNRIARLASLMIVKLGLPEGSVAAPGCEANIVLTGVEASKLLSMLDNLIYPKRKTSKAATDEASEMQLEMGI</sequence>
<dbReference type="Proteomes" id="UP001214757">
    <property type="component" value="Unassembled WGS sequence"/>
</dbReference>
<comment type="caution">
    <text evidence="1">The sequence shown here is derived from an EMBL/GenBank/DDBJ whole genome shotgun (WGS) entry which is preliminary data.</text>
</comment>
<proteinExistence type="predicted"/>
<accession>A0ABT5M8C9</accession>
<dbReference type="EMBL" id="JAQRFO010000084">
    <property type="protein sequence ID" value="MDC9623963.1"/>
    <property type="molecule type" value="Genomic_DNA"/>
</dbReference>
<evidence type="ECO:0000313" key="1">
    <source>
        <dbReference type="EMBL" id="MDC9623963.1"/>
    </source>
</evidence>
<gene>
    <name evidence="1" type="ORF">PSI22_20570</name>
</gene>
<reference evidence="1 2" key="1">
    <citation type="submission" date="2023-02" db="EMBL/GenBank/DDBJ databases">
        <title>Entomopathogenic bacteria.</title>
        <authorList>
            <person name="Machado R.A."/>
        </authorList>
    </citation>
    <scope>NUCLEOTIDE SEQUENCE [LARGE SCALE GENOMIC DNA]</scope>
    <source>
        <strain evidence="1 2">XENO-7</strain>
    </source>
</reference>
<protein>
    <recommendedName>
        <fullName evidence="3">Transcriptional regulator</fullName>
    </recommendedName>
</protein>
<organism evidence="1 2">
    <name type="scientific">Xenorhabdus aichiensis</name>
    <dbReference type="NCBI Taxonomy" id="3025874"/>
    <lineage>
        <taxon>Bacteria</taxon>
        <taxon>Pseudomonadati</taxon>
        <taxon>Pseudomonadota</taxon>
        <taxon>Gammaproteobacteria</taxon>
        <taxon>Enterobacterales</taxon>
        <taxon>Morganellaceae</taxon>
        <taxon>Xenorhabdus</taxon>
    </lineage>
</organism>
<evidence type="ECO:0000313" key="2">
    <source>
        <dbReference type="Proteomes" id="UP001214757"/>
    </source>
</evidence>
<dbReference type="RefSeq" id="WP_273581364.1">
    <property type="nucleotide sequence ID" value="NZ_JAQRFO010000084.1"/>
</dbReference>
<keyword evidence="2" id="KW-1185">Reference proteome</keyword>